<sequence>MSNIQLGRTRLAGADGIRAIACLSVILHHLSQKLAMPAQKSWVQEVQSVFLLGNSGVSLFFLLSGFLLSFPFWSAYLNKEPYPSIRTYAVRRAARIMPGFYASFLVCLLLVWRLDIPTEFLWRRIITGFTFTSGFHYTTFFPSDLNGPFWSISFEVFSYMLMPLFMAVLFVLSKRRSFGKAVLFWIVTFGLLLAANALIHQWFTPSQQGRGWQYGQIGGAKFWMPNYNPVGFFGHFSIGILAAGITTAIMQLGARVERLRKLGVFDVAGAAALGLAGLLIWRMRHQGEFDFSLQHQPYYFPAYAILFGIVLLSAPFSVIVGRLLDNRFFRFTAKISFGLYIWHYLFITLIEKYGIEDYHHSGVRDVWRWLGISVTVIVISYAAAVISYYAIERPFIQWSKGKPFFRRKQKDTSPVHAA</sequence>
<feature type="transmembrane region" description="Helical" evidence="3">
    <location>
        <begin position="232"/>
        <end position="250"/>
    </location>
</feature>
<dbReference type="InterPro" id="IPR002656">
    <property type="entry name" value="Acyl_transf_3_dom"/>
</dbReference>
<dbReference type="HOGENOM" id="CLU_005679_1_3_9"/>
<feature type="transmembrane region" description="Helical" evidence="3">
    <location>
        <begin position="370"/>
        <end position="391"/>
    </location>
</feature>
<dbReference type="Pfam" id="PF01757">
    <property type="entry name" value="Acyl_transf_3"/>
    <property type="match status" value="1"/>
</dbReference>
<dbReference type="InterPro" id="IPR050879">
    <property type="entry name" value="Acyltransferase_3"/>
</dbReference>
<dbReference type="GO" id="GO:0016747">
    <property type="term" value="F:acyltransferase activity, transferring groups other than amino-acyl groups"/>
    <property type="evidence" value="ECO:0007669"/>
    <property type="project" value="InterPro"/>
</dbReference>
<accession>A0A089LNJ2</accession>
<feature type="transmembrane region" description="Helical" evidence="3">
    <location>
        <begin position="149"/>
        <end position="170"/>
    </location>
</feature>
<comment type="similarity">
    <text evidence="2">Belongs to the acyltransferase 3 family.</text>
</comment>
<feature type="transmembrane region" description="Helical" evidence="3">
    <location>
        <begin position="50"/>
        <end position="73"/>
    </location>
</feature>
<dbReference type="Proteomes" id="UP000029518">
    <property type="component" value="Chromosome"/>
</dbReference>
<dbReference type="KEGG" id="pbd:PBOR_35715"/>
<gene>
    <name evidence="5" type="ORF">PBOR_35715</name>
</gene>
<keyword evidence="5" id="KW-0808">Transferase</keyword>
<feature type="domain" description="Acyltransferase 3" evidence="4">
    <location>
        <begin position="13"/>
        <end position="384"/>
    </location>
</feature>
<comment type="subcellular location">
    <subcellularLocation>
        <location evidence="1">Membrane</location>
    </subcellularLocation>
</comment>
<feature type="transmembrane region" description="Helical" evidence="3">
    <location>
        <begin position="301"/>
        <end position="324"/>
    </location>
</feature>
<dbReference type="RefSeq" id="WP_042218598.1">
    <property type="nucleotide sequence ID" value="NZ_CP009285.1"/>
</dbReference>
<dbReference type="PANTHER" id="PTHR23028">
    <property type="entry name" value="ACETYLTRANSFERASE"/>
    <property type="match status" value="1"/>
</dbReference>
<feature type="transmembrane region" description="Helical" evidence="3">
    <location>
        <begin position="182"/>
        <end position="203"/>
    </location>
</feature>
<feature type="transmembrane region" description="Helical" evidence="3">
    <location>
        <begin position="331"/>
        <end position="350"/>
    </location>
</feature>
<keyword evidence="3" id="KW-1133">Transmembrane helix</keyword>
<protein>
    <submittedName>
        <fullName evidence="5">Acyltransferase</fullName>
    </submittedName>
</protein>
<dbReference type="AlphaFoldDB" id="A0A089LNJ2"/>
<evidence type="ECO:0000259" key="4">
    <source>
        <dbReference type="Pfam" id="PF01757"/>
    </source>
</evidence>
<keyword evidence="3" id="KW-0472">Membrane</keyword>
<proteinExistence type="inferred from homology"/>
<dbReference type="OrthoDB" id="9796461at2"/>
<evidence type="ECO:0000256" key="2">
    <source>
        <dbReference type="ARBA" id="ARBA00007400"/>
    </source>
</evidence>
<feature type="transmembrane region" description="Helical" evidence="3">
    <location>
        <begin position="262"/>
        <end position="281"/>
    </location>
</feature>
<keyword evidence="6" id="KW-1185">Reference proteome</keyword>
<reference evidence="5" key="1">
    <citation type="submission" date="2014-08" db="EMBL/GenBank/DDBJ databases">
        <title>Comparative genomics of the Paenibacillus odorifer group.</title>
        <authorList>
            <person name="den Bakker H.C."/>
            <person name="Tsai Y.-C.Y.-C."/>
            <person name="Martin N."/>
            <person name="Korlach J."/>
            <person name="Wiedmann M."/>
        </authorList>
    </citation>
    <scope>NUCLEOTIDE SEQUENCE [LARGE SCALE GENOMIC DNA]</scope>
    <source>
        <strain evidence="5">DSM 13188</strain>
    </source>
</reference>
<organism evidence="5 6">
    <name type="scientific">Paenibacillus borealis</name>
    <dbReference type="NCBI Taxonomy" id="160799"/>
    <lineage>
        <taxon>Bacteria</taxon>
        <taxon>Bacillati</taxon>
        <taxon>Bacillota</taxon>
        <taxon>Bacilli</taxon>
        <taxon>Bacillales</taxon>
        <taxon>Paenibacillaceae</taxon>
        <taxon>Paenibacillus</taxon>
    </lineage>
</organism>
<name>A0A089LNJ2_PAEBO</name>
<evidence type="ECO:0000256" key="1">
    <source>
        <dbReference type="ARBA" id="ARBA00004370"/>
    </source>
</evidence>
<evidence type="ECO:0000313" key="5">
    <source>
        <dbReference type="EMBL" id="AIQ61660.1"/>
    </source>
</evidence>
<evidence type="ECO:0000256" key="3">
    <source>
        <dbReference type="SAM" id="Phobius"/>
    </source>
</evidence>
<evidence type="ECO:0000313" key="6">
    <source>
        <dbReference type="Proteomes" id="UP000029518"/>
    </source>
</evidence>
<keyword evidence="3" id="KW-0812">Transmembrane</keyword>
<feature type="transmembrane region" description="Helical" evidence="3">
    <location>
        <begin position="94"/>
        <end position="114"/>
    </location>
</feature>
<dbReference type="EMBL" id="CP009285">
    <property type="protein sequence ID" value="AIQ61660.1"/>
    <property type="molecule type" value="Genomic_DNA"/>
</dbReference>
<keyword evidence="5" id="KW-0012">Acyltransferase</keyword>